<sequence>MGRYDDVVEKSLQLRAPLSGLRMCAKALPVKRLVGTPWGFGQYESGITTVPPLGAVNPYEKKRASIGLAKCEFKERVPSCYNTGKQACNSGALSMGVPCLVSSRVFDTNHKAGTEKARP</sequence>
<dbReference type="AlphaFoldDB" id="A0A8S4S327"/>
<comment type="caution">
    <text evidence="1">The sequence shown here is derived from an EMBL/GenBank/DDBJ whole genome shotgun (WGS) entry which is preliminary data.</text>
</comment>
<protein>
    <submittedName>
        <fullName evidence="1">Jg23431 protein</fullName>
    </submittedName>
</protein>
<proteinExistence type="predicted"/>
<accession>A0A8S4S327</accession>
<dbReference type="EMBL" id="CAKXAJ010025807">
    <property type="protein sequence ID" value="CAH2244124.1"/>
    <property type="molecule type" value="Genomic_DNA"/>
</dbReference>
<evidence type="ECO:0000313" key="2">
    <source>
        <dbReference type="Proteomes" id="UP000838756"/>
    </source>
</evidence>
<keyword evidence="2" id="KW-1185">Reference proteome</keyword>
<evidence type="ECO:0000313" key="1">
    <source>
        <dbReference type="EMBL" id="CAH2244124.1"/>
    </source>
</evidence>
<gene>
    <name evidence="1" type="primary">jg23431</name>
    <name evidence="1" type="ORF">PAEG_LOCUS20113</name>
</gene>
<organism evidence="1 2">
    <name type="scientific">Pararge aegeria aegeria</name>
    <dbReference type="NCBI Taxonomy" id="348720"/>
    <lineage>
        <taxon>Eukaryota</taxon>
        <taxon>Metazoa</taxon>
        <taxon>Ecdysozoa</taxon>
        <taxon>Arthropoda</taxon>
        <taxon>Hexapoda</taxon>
        <taxon>Insecta</taxon>
        <taxon>Pterygota</taxon>
        <taxon>Neoptera</taxon>
        <taxon>Endopterygota</taxon>
        <taxon>Lepidoptera</taxon>
        <taxon>Glossata</taxon>
        <taxon>Ditrysia</taxon>
        <taxon>Papilionoidea</taxon>
        <taxon>Nymphalidae</taxon>
        <taxon>Satyrinae</taxon>
        <taxon>Satyrini</taxon>
        <taxon>Parargina</taxon>
        <taxon>Pararge</taxon>
    </lineage>
</organism>
<name>A0A8S4S327_9NEOP</name>
<reference evidence="1" key="1">
    <citation type="submission" date="2022-03" db="EMBL/GenBank/DDBJ databases">
        <authorList>
            <person name="Lindestad O."/>
        </authorList>
    </citation>
    <scope>NUCLEOTIDE SEQUENCE</scope>
</reference>
<dbReference type="Proteomes" id="UP000838756">
    <property type="component" value="Unassembled WGS sequence"/>
</dbReference>